<gene>
    <name evidence="1" type="ORF">IscW_ISCW000186</name>
</gene>
<accession>B7P5W0</accession>
<dbReference type="EnsemblMetazoa" id="ISCW000186-RA">
    <property type="protein sequence ID" value="ISCW000186-PA"/>
    <property type="gene ID" value="ISCW000186"/>
</dbReference>
<dbReference type="AlphaFoldDB" id="B7P5W0"/>
<dbReference type="PaxDb" id="6945-B7P5W0"/>
<proteinExistence type="predicted"/>
<dbReference type="EMBL" id="DS642958">
    <property type="protein sequence ID" value="EEC01982.1"/>
    <property type="molecule type" value="Genomic_DNA"/>
</dbReference>
<dbReference type="VEuPathDB" id="VectorBase:ISCI000186"/>
<reference evidence="2" key="2">
    <citation type="submission" date="2020-05" db="UniProtKB">
        <authorList>
            <consortium name="EnsemblMetazoa"/>
        </authorList>
    </citation>
    <scope>IDENTIFICATION</scope>
    <source>
        <strain evidence="2">wikel</strain>
    </source>
</reference>
<sequence length="107" mass="11922">METGMRKEADCTWSHARAVRKGTDGGDNNELLVDEEKAEHAAASEAMQDKAEDLKEFVAVATETSKPDGLPKSGLLFRLLNRSRRQGPSPRSWTPFLHKAKTALSWR</sequence>
<dbReference type="HOGENOM" id="CLU_2212801_0_0_1"/>
<dbReference type="InParanoid" id="B7P5W0"/>
<evidence type="ECO:0000313" key="2">
    <source>
        <dbReference type="EnsemblMetazoa" id="ISCW000186-PA"/>
    </source>
</evidence>
<reference evidence="1 3" key="1">
    <citation type="submission" date="2008-03" db="EMBL/GenBank/DDBJ databases">
        <title>Annotation of Ixodes scapularis.</title>
        <authorList>
            <consortium name="Ixodes scapularis Genome Project Consortium"/>
            <person name="Caler E."/>
            <person name="Hannick L.I."/>
            <person name="Bidwell S."/>
            <person name="Joardar V."/>
            <person name="Thiagarajan M."/>
            <person name="Amedeo P."/>
            <person name="Galinsky K.J."/>
            <person name="Schobel S."/>
            <person name="Inman J."/>
            <person name="Hostetler J."/>
            <person name="Miller J."/>
            <person name="Hammond M."/>
            <person name="Megy K."/>
            <person name="Lawson D."/>
            <person name="Kodira C."/>
            <person name="Sutton G."/>
            <person name="Meyer J."/>
            <person name="Hill C.A."/>
            <person name="Birren B."/>
            <person name="Nene V."/>
            <person name="Collins F."/>
            <person name="Alarcon-Chaidez F."/>
            <person name="Wikel S."/>
            <person name="Strausberg R."/>
        </authorList>
    </citation>
    <scope>NUCLEOTIDE SEQUENCE [LARGE SCALE GENOMIC DNA]</scope>
    <source>
        <strain evidence="3">Wikel</strain>
        <strain evidence="1">Wikel colony</strain>
    </source>
</reference>
<dbReference type="Proteomes" id="UP000001555">
    <property type="component" value="Unassembled WGS sequence"/>
</dbReference>
<dbReference type="VEuPathDB" id="VectorBase:ISCW000186"/>
<dbReference type="EMBL" id="ABJB011130937">
    <property type="status" value="NOT_ANNOTATED_CDS"/>
    <property type="molecule type" value="Genomic_DNA"/>
</dbReference>
<name>B7P5W0_IXOSC</name>
<keyword evidence="3" id="KW-1185">Reference proteome</keyword>
<protein>
    <submittedName>
        <fullName evidence="1 2">Uncharacterized protein</fullName>
    </submittedName>
</protein>
<evidence type="ECO:0000313" key="1">
    <source>
        <dbReference type="EMBL" id="EEC01982.1"/>
    </source>
</evidence>
<evidence type="ECO:0000313" key="3">
    <source>
        <dbReference type="Proteomes" id="UP000001555"/>
    </source>
</evidence>
<organism>
    <name type="scientific">Ixodes scapularis</name>
    <name type="common">Black-legged tick</name>
    <name type="synonym">Deer tick</name>
    <dbReference type="NCBI Taxonomy" id="6945"/>
    <lineage>
        <taxon>Eukaryota</taxon>
        <taxon>Metazoa</taxon>
        <taxon>Ecdysozoa</taxon>
        <taxon>Arthropoda</taxon>
        <taxon>Chelicerata</taxon>
        <taxon>Arachnida</taxon>
        <taxon>Acari</taxon>
        <taxon>Parasitiformes</taxon>
        <taxon>Ixodida</taxon>
        <taxon>Ixodoidea</taxon>
        <taxon>Ixodidae</taxon>
        <taxon>Ixodinae</taxon>
        <taxon>Ixodes</taxon>
    </lineage>
</organism>